<dbReference type="AlphaFoldDB" id="A0A7C7D7S7"/>
<proteinExistence type="predicted"/>
<gene>
    <name evidence="6" type="ORF">GX523_17055</name>
</gene>
<dbReference type="CDD" id="cd16914">
    <property type="entry name" value="EcfT"/>
    <property type="match status" value="1"/>
</dbReference>
<keyword evidence="3 5" id="KW-1133">Transmembrane helix</keyword>
<accession>A0A7C7D7S7</accession>
<evidence type="ECO:0000256" key="2">
    <source>
        <dbReference type="ARBA" id="ARBA00022692"/>
    </source>
</evidence>
<dbReference type="GO" id="GO:0005886">
    <property type="term" value="C:plasma membrane"/>
    <property type="evidence" value="ECO:0007669"/>
    <property type="project" value="TreeGrafter"/>
</dbReference>
<evidence type="ECO:0000256" key="1">
    <source>
        <dbReference type="ARBA" id="ARBA00004141"/>
    </source>
</evidence>
<dbReference type="EMBL" id="DUTF01000360">
    <property type="protein sequence ID" value="HHY28412.1"/>
    <property type="molecule type" value="Genomic_DNA"/>
</dbReference>
<comment type="subcellular location">
    <subcellularLocation>
        <location evidence="1">Membrane</location>
        <topology evidence="1">Multi-pass membrane protein</topology>
    </subcellularLocation>
</comment>
<name>A0A7C7D7S7_9FIRM</name>
<protein>
    <submittedName>
        <fullName evidence="6">Energy-coupling factor transporter transmembrane protein EcfT</fullName>
    </submittedName>
</protein>
<reference evidence="6 7" key="1">
    <citation type="journal article" date="2020" name="Biotechnol. Biofuels">
        <title>New insights from the biogas microbiome by comprehensive genome-resolved metagenomics of nearly 1600 species originating from multiple anaerobic digesters.</title>
        <authorList>
            <person name="Campanaro S."/>
            <person name="Treu L."/>
            <person name="Rodriguez-R L.M."/>
            <person name="Kovalovszki A."/>
            <person name="Ziels R.M."/>
            <person name="Maus I."/>
            <person name="Zhu X."/>
            <person name="Kougias P.G."/>
            <person name="Basile A."/>
            <person name="Luo G."/>
            <person name="Schluter A."/>
            <person name="Konstantinidis K.T."/>
            <person name="Angelidaki I."/>
        </authorList>
    </citation>
    <scope>NUCLEOTIDE SEQUENCE [LARGE SCALE GENOMIC DNA]</scope>
    <source>
        <strain evidence="6">AS05jafATM_4</strain>
    </source>
</reference>
<evidence type="ECO:0000313" key="7">
    <source>
        <dbReference type="Proteomes" id="UP000553059"/>
    </source>
</evidence>
<organism evidence="6 7">
    <name type="scientific">Desulfitobacterium dehalogenans</name>
    <dbReference type="NCBI Taxonomy" id="36854"/>
    <lineage>
        <taxon>Bacteria</taxon>
        <taxon>Bacillati</taxon>
        <taxon>Bacillota</taxon>
        <taxon>Clostridia</taxon>
        <taxon>Eubacteriales</taxon>
        <taxon>Desulfitobacteriaceae</taxon>
        <taxon>Desulfitobacterium</taxon>
    </lineage>
</organism>
<dbReference type="InterPro" id="IPR003339">
    <property type="entry name" value="ABC/ECF_trnsptr_transmembrane"/>
</dbReference>
<keyword evidence="2 5" id="KW-0812">Transmembrane</keyword>
<sequence length="258" mass="29470">MLERGLYHPGESTWHKLDPRLKIGGLVTLGLLMTIVDWRGLLCLTGGLFIILYFCPLPLKAFQSVIKAGIVLGFFYTIIMGWHWEDGWIFWEGYWSREGILQGLIMSWRILLVFLLTRIFAAFTLPSEQGIGIAFFFTPFYRLTPKAADFALLITLTLRFIPLLLEEAALLYKARLAKGNLSVKWTGRIKELAALLLPLLRITLRRAEEVAENLVARGYVSGGYRALGTKEWEGRDSWGVVVLILWCMGTLVVEFLWR</sequence>
<feature type="transmembrane region" description="Helical" evidence="5">
    <location>
        <begin position="104"/>
        <end position="126"/>
    </location>
</feature>
<dbReference type="Proteomes" id="UP000553059">
    <property type="component" value="Unassembled WGS sequence"/>
</dbReference>
<evidence type="ECO:0000313" key="6">
    <source>
        <dbReference type="EMBL" id="HHY28412.1"/>
    </source>
</evidence>
<evidence type="ECO:0000256" key="5">
    <source>
        <dbReference type="SAM" id="Phobius"/>
    </source>
</evidence>
<feature type="transmembrane region" description="Helical" evidence="5">
    <location>
        <begin position="23"/>
        <end position="53"/>
    </location>
</feature>
<evidence type="ECO:0000256" key="4">
    <source>
        <dbReference type="ARBA" id="ARBA00023136"/>
    </source>
</evidence>
<feature type="transmembrane region" description="Helical" evidence="5">
    <location>
        <begin position="237"/>
        <end position="257"/>
    </location>
</feature>
<feature type="transmembrane region" description="Helical" evidence="5">
    <location>
        <begin position="147"/>
        <end position="165"/>
    </location>
</feature>
<feature type="transmembrane region" description="Helical" evidence="5">
    <location>
        <begin position="65"/>
        <end position="84"/>
    </location>
</feature>
<dbReference type="PANTHER" id="PTHR33514:SF13">
    <property type="entry name" value="PROTEIN ABCI12, CHLOROPLASTIC"/>
    <property type="match status" value="1"/>
</dbReference>
<dbReference type="PANTHER" id="PTHR33514">
    <property type="entry name" value="PROTEIN ABCI12, CHLOROPLASTIC"/>
    <property type="match status" value="1"/>
</dbReference>
<keyword evidence="4 5" id="KW-0472">Membrane</keyword>
<dbReference type="Pfam" id="PF02361">
    <property type="entry name" value="CbiQ"/>
    <property type="match status" value="1"/>
</dbReference>
<evidence type="ECO:0000256" key="3">
    <source>
        <dbReference type="ARBA" id="ARBA00022989"/>
    </source>
</evidence>
<comment type="caution">
    <text evidence="6">The sequence shown here is derived from an EMBL/GenBank/DDBJ whole genome shotgun (WGS) entry which is preliminary data.</text>
</comment>